<dbReference type="RefSeq" id="WP_067413754.1">
    <property type="nucleotide sequence ID" value="NZ_LNTY01000025.1"/>
</dbReference>
<dbReference type="Pfam" id="PF20066">
    <property type="entry name" value="Glyoxalase_8"/>
    <property type="match status" value="1"/>
</dbReference>
<dbReference type="Proteomes" id="UP000070529">
    <property type="component" value="Unassembled WGS sequence"/>
</dbReference>
<accession>A0A135IAD2</accession>
<dbReference type="OrthoDB" id="5860409at2"/>
<reference evidence="2 3" key="1">
    <citation type="submission" date="2015-11" db="EMBL/GenBank/DDBJ databases">
        <title>Genomic Taxonomy of the Vibrionaceae.</title>
        <authorList>
            <person name="Gomez-Gil B."/>
            <person name="Enciso-Ibarra J."/>
        </authorList>
    </citation>
    <scope>NUCLEOTIDE SEQUENCE [LARGE SCALE GENOMIC DNA]</scope>
    <source>
        <strain evidence="2 3">CAIM 912</strain>
    </source>
</reference>
<comment type="caution">
    <text evidence="2">The sequence shown here is derived from an EMBL/GenBank/DDBJ whole genome shotgun (WGS) entry which is preliminary data.</text>
</comment>
<keyword evidence="3" id="KW-1185">Reference proteome</keyword>
<evidence type="ECO:0000259" key="1">
    <source>
        <dbReference type="Pfam" id="PF20066"/>
    </source>
</evidence>
<evidence type="ECO:0000313" key="3">
    <source>
        <dbReference type="Proteomes" id="UP000070529"/>
    </source>
</evidence>
<proteinExistence type="predicted"/>
<dbReference type="EMBL" id="LNTY01000025">
    <property type="protein sequence ID" value="KXF82358.1"/>
    <property type="molecule type" value="Genomic_DNA"/>
</dbReference>
<dbReference type="AlphaFoldDB" id="A0A135IAD2"/>
<feature type="domain" description="Glyoxalase-related protein" evidence="1">
    <location>
        <begin position="4"/>
        <end position="47"/>
    </location>
</feature>
<protein>
    <recommendedName>
        <fullName evidence="1">Glyoxalase-related protein domain-containing protein</fullName>
    </recommendedName>
</protein>
<name>A0A135IAD2_9GAMM</name>
<gene>
    <name evidence="2" type="ORF">ATN88_09415</name>
</gene>
<sequence>MFDIKALKHQAKLLKRQKQCSHMQALELVAREQGFDNWHTLLRFAEDALKHSLLSKDVANKQQVALEVPMYSSVPVGWLIGRNTYSIAVQYSYGRGKKESNELEVPMSCWGER</sequence>
<organism evidence="2 3">
    <name type="scientific">Enterovibrio coralii</name>
    <dbReference type="NCBI Taxonomy" id="294935"/>
    <lineage>
        <taxon>Bacteria</taxon>
        <taxon>Pseudomonadati</taxon>
        <taxon>Pseudomonadota</taxon>
        <taxon>Gammaproteobacteria</taxon>
        <taxon>Vibrionales</taxon>
        <taxon>Vibrionaceae</taxon>
        <taxon>Enterovibrio</taxon>
    </lineage>
</organism>
<dbReference type="STRING" id="294935.ATN88_09415"/>
<evidence type="ECO:0000313" key="2">
    <source>
        <dbReference type="EMBL" id="KXF82358.1"/>
    </source>
</evidence>
<dbReference type="InterPro" id="IPR045517">
    <property type="entry name" value="Glyoxalase_8"/>
</dbReference>